<keyword evidence="2 4" id="KW-0378">Hydrolase</keyword>
<evidence type="ECO:0000313" key="7">
    <source>
        <dbReference type="Proteomes" id="UP000033483"/>
    </source>
</evidence>
<dbReference type="Pfam" id="PF04616">
    <property type="entry name" value="Glyco_hydro_43"/>
    <property type="match status" value="1"/>
</dbReference>
<feature type="chain" id="PRO_5002482765" description="CBM6 domain-containing protein" evidence="5">
    <location>
        <begin position="19"/>
        <end position="447"/>
    </location>
</feature>
<dbReference type="OrthoDB" id="9970295at2759"/>
<evidence type="ECO:0000313" key="6">
    <source>
        <dbReference type="EMBL" id="KKA28970.1"/>
    </source>
</evidence>
<dbReference type="PANTHER" id="PTHR22925:SF3">
    <property type="entry name" value="GLYCOSYL HYDROLASE FAMILY PROTEIN 43"/>
    <property type="match status" value="1"/>
</dbReference>
<dbReference type="EMBL" id="LAEV01001072">
    <property type="protein sequence ID" value="KKA28970.1"/>
    <property type="molecule type" value="Genomic_DNA"/>
</dbReference>
<name>A0A0F4ZFG9_9PEZI</name>
<feature type="signal peptide" evidence="5">
    <location>
        <begin position="1"/>
        <end position="18"/>
    </location>
</feature>
<dbReference type="AlphaFoldDB" id="A0A0F4ZFG9"/>
<comment type="caution">
    <text evidence="6">The sequence shown here is derived from an EMBL/GenBank/DDBJ whole genome shotgun (WGS) entry which is preliminary data.</text>
</comment>
<evidence type="ECO:0000256" key="4">
    <source>
        <dbReference type="RuleBase" id="RU361187"/>
    </source>
</evidence>
<comment type="similarity">
    <text evidence="1 4">Belongs to the glycosyl hydrolase 43 family.</text>
</comment>
<evidence type="ECO:0000256" key="1">
    <source>
        <dbReference type="ARBA" id="ARBA00009865"/>
    </source>
</evidence>
<dbReference type="GO" id="GO:0005975">
    <property type="term" value="P:carbohydrate metabolic process"/>
    <property type="evidence" value="ECO:0007669"/>
    <property type="project" value="InterPro"/>
</dbReference>
<dbReference type="SUPFAM" id="SSF75005">
    <property type="entry name" value="Arabinanase/levansucrase/invertase"/>
    <property type="match status" value="1"/>
</dbReference>
<dbReference type="InterPro" id="IPR023296">
    <property type="entry name" value="Glyco_hydro_beta-prop_sf"/>
</dbReference>
<dbReference type="Gene3D" id="2.115.10.20">
    <property type="entry name" value="Glycosyl hydrolase domain, family 43"/>
    <property type="match status" value="1"/>
</dbReference>
<keyword evidence="3 4" id="KW-0326">Glycosidase</keyword>
<keyword evidence="7" id="KW-1185">Reference proteome</keyword>
<dbReference type="PANTHER" id="PTHR22925">
    <property type="entry name" value="GLYCOSYL HYDROLASE 43 FAMILY MEMBER"/>
    <property type="match status" value="1"/>
</dbReference>
<reference evidence="6 7" key="1">
    <citation type="submission" date="2015-03" db="EMBL/GenBank/DDBJ databases">
        <authorList>
            <person name="Radwan O."/>
            <person name="Al-Naeli F.A."/>
            <person name="Rendon G.A."/>
            <person name="Fields C."/>
        </authorList>
    </citation>
    <scope>NUCLEOTIDE SEQUENCE [LARGE SCALE GENOMIC DNA]</scope>
    <source>
        <strain evidence="6">CR-DP1</strain>
    </source>
</reference>
<dbReference type="CDD" id="cd18821">
    <property type="entry name" value="GH43_Pc3Gal43A-like"/>
    <property type="match status" value="1"/>
</dbReference>
<dbReference type="CDD" id="cd04081">
    <property type="entry name" value="CBM35_galactosidase-like"/>
    <property type="match status" value="1"/>
</dbReference>
<accession>A0A0F4ZFG9</accession>
<evidence type="ECO:0000256" key="2">
    <source>
        <dbReference type="ARBA" id="ARBA00022801"/>
    </source>
</evidence>
<protein>
    <recommendedName>
        <fullName evidence="8">CBM6 domain-containing protein</fullName>
    </recommendedName>
</protein>
<dbReference type="GO" id="GO:0004553">
    <property type="term" value="F:hydrolase activity, hydrolyzing O-glycosyl compounds"/>
    <property type="evidence" value="ECO:0007669"/>
    <property type="project" value="InterPro"/>
</dbReference>
<dbReference type="Gene3D" id="2.60.120.260">
    <property type="entry name" value="Galactose-binding domain-like"/>
    <property type="match status" value="1"/>
</dbReference>
<evidence type="ECO:0008006" key="8">
    <source>
        <dbReference type="Google" id="ProtNLM"/>
    </source>
</evidence>
<proteinExistence type="inferred from homology"/>
<keyword evidence="5" id="KW-0732">Signal</keyword>
<dbReference type="InterPro" id="IPR006710">
    <property type="entry name" value="Glyco_hydro_43"/>
</dbReference>
<dbReference type="Proteomes" id="UP000033483">
    <property type="component" value="Unassembled WGS sequence"/>
</dbReference>
<evidence type="ECO:0000256" key="3">
    <source>
        <dbReference type="ARBA" id="ARBA00023295"/>
    </source>
</evidence>
<gene>
    <name evidence="6" type="ORF">TD95_000897</name>
</gene>
<organism evidence="6 7">
    <name type="scientific">Thielaviopsis punctulata</name>
    <dbReference type="NCBI Taxonomy" id="72032"/>
    <lineage>
        <taxon>Eukaryota</taxon>
        <taxon>Fungi</taxon>
        <taxon>Dikarya</taxon>
        <taxon>Ascomycota</taxon>
        <taxon>Pezizomycotina</taxon>
        <taxon>Sordariomycetes</taxon>
        <taxon>Hypocreomycetidae</taxon>
        <taxon>Microascales</taxon>
        <taxon>Ceratocystidaceae</taxon>
        <taxon>Thielaviopsis</taxon>
    </lineage>
</organism>
<sequence length="447" mass="48434">MLSKSISALAIAAVPALASLQIVPGADLPDNRGLHVQAHGTGAIRIGDTYYIVGEDKTNGSAFQNINCYSSKDLVQWEYEGALLSRTAEAGDLGPNRVVERPKVIYNDQTKKYVLWMHIDSSNYGEAKTGVATSDTVCGKYDYHGSFQPLGHQSRDMSLFKDDDGTAYLLSEDRATGLRIDKLSDDYLNVTGETFTWYDHIEAPAMYKNNGIYYMFGSHLSGWDPNDNVYSTSTNISSGWSVWKDFAPAGTKTFKSQTSFILPYGDAGNVMYMGDRWISSDLASSTYVWLPLTIDGASVTMDHDYVNWEPNVQSGAWSVDIPETWPEAEDGTPSGGARVVSCPGCSGSAMGYIGGSGDGAVTISNITVQQAGITTVRVKYFNGDSTPRYANVSVNGVSQTLEFIPSHGAVASLALTVSLELQNEFVIEGAGNGRWGPDIDRLMVPLR</sequence>
<evidence type="ECO:0000256" key="5">
    <source>
        <dbReference type="SAM" id="SignalP"/>
    </source>
</evidence>